<protein>
    <submittedName>
        <fullName evidence="1">Uncharacterized protein</fullName>
    </submittedName>
</protein>
<sequence>MVLPDGRVDLFFTQSATEPFHMTLLGIQTKPGRRPLRLCDRLTPSVLTRLQSNLFFRPASPTWWTGQASRLLILNFSADDLNDFDLFCAKATKKYSHFCHVKLTTGTNTVRPYLYIKRGDYNQRTCSTIVLESAADQPLFRSAVRITAKAYCNIIRFRASFQHIKKANCFHNKTLPINPILLKKSRNLLVFHQKNC</sequence>
<gene>
    <name evidence="1" type="ORF">NCTC11343_02119</name>
</gene>
<evidence type="ECO:0000313" key="1">
    <source>
        <dbReference type="EMBL" id="SPZ85557.1"/>
    </source>
</evidence>
<evidence type="ECO:0000313" key="2">
    <source>
        <dbReference type="Proteomes" id="UP000251241"/>
    </source>
</evidence>
<dbReference type="Proteomes" id="UP000251241">
    <property type="component" value="Unassembled WGS sequence"/>
</dbReference>
<name>A0A2X2ITJ5_SPHMU</name>
<proteinExistence type="predicted"/>
<organism evidence="1 2">
    <name type="scientific">Sphingobacterium multivorum</name>
    <dbReference type="NCBI Taxonomy" id="28454"/>
    <lineage>
        <taxon>Bacteria</taxon>
        <taxon>Pseudomonadati</taxon>
        <taxon>Bacteroidota</taxon>
        <taxon>Sphingobacteriia</taxon>
        <taxon>Sphingobacteriales</taxon>
        <taxon>Sphingobacteriaceae</taxon>
        <taxon>Sphingobacterium</taxon>
    </lineage>
</organism>
<dbReference type="AlphaFoldDB" id="A0A2X2ITJ5"/>
<accession>A0A2X2ITJ5</accession>
<reference evidence="1 2" key="1">
    <citation type="submission" date="2018-06" db="EMBL/GenBank/DDBJ databases">
        <authorList>
            <consortium name="Pathogen Informatics"/>
            <person name="Doyle S."/>
        </authorList>
    </citation>
    <scope>NUCLEOTIDE SEQUENCE [LARGE SCALE GENOMIC DNA]</scope>
    <source>
        <strain evidence="1 2">NCTC11343</strain>
    </source>
</reference>
<dbReference type="EMBL" id="UAUU01000008">
    <property type="protein sequence ID" value="SPZ85557.1"/>
    <property type="molecule type" value="Genomic_DNA"/>
</dbReference>